<gene>
    <name evidence="2" type="ORF">LCGC14_0912760</name>
</gene>
<sequence length="116" mass="12968">MAGFYDPLRAGPDWGGGIQDLMQQFMMYKLISQMYPGDEKGKKKGEKETLRGMPRVGEMFLDQSPVDLPPQREMPQLPMGQMGQPPMGQAQQQPGIDMQQIMQMLQMLGGIPGLPK</sequence>
<comment type="caution">
    <text evidence="2">The sequence shown here is derived from an EMBL/GenBank/DDBJ whole genome shotgun (WGS) entry which is preliminary data.</text>
</comment>
<feature type="region of interest" description="Disordered" evidence="1">
    <location>
        <begin position="37"/>
        <end position="94"/>
    </location>
</feature>
<evidence type="ECO:0000313" key="2">
    <source>
        <dbReference type="EMBL" id="KKN22666.1"/>
    </source>
</evidence>
<dbReference type="EMBL" id="LAZR01003039">
    <property type="protein sequence ID" value="KKN22666.1"/>
    <property type="molecule type" value="Genomic_DNA"/>
</dbReference>
<evidence type="ECO:0000256" key="1">
    <source>
        <dbReference type="SAM" id="MobiDB-lite"/>
    </source>
</evidence>
<accession>A0A0F9RBY7</accession>
<organism evidence="2">
    <name type="scientific">marine sediment metagenome</name>
    <dbReference type="NCBI Taxonomy" id="412755"/>
    <lineage>
        <taxon>unclassified sequences</taxon>
        <taxon>metagenomes</taxon>
        <taxon>ecological metagenomes</taxon>
    </lineage>
</organism>
<proteinExistence type="predicted"/>
<dbReference type="AlphaFoldDB" id="A0A0F9RBY7"/>
<feature type="compositionally biased region" description="Basic and acidic residues" evidence="1">
    <location>
        <begin position="37"/>
        <end position="50"/>
    </location>
</feature>
<feature type="compositionally biased region" description="Low complexity" evidence="1">
    <location>
        <begin position="74"/>
        <end position="94"/>
    </location>
</feature>
<protein>
    <submittedName>
        <fullName evidence="2">Uncharacterized protein</fullName>
    </submittedName>
</protein>
<reference evidence="2" key="1">
    <citation type="journal article" date="2015" name="Nature">
        <title>Complex archaea that bridge the gap between prokaryotes and eukaryotes.</title>
        <authorList>
            <person name="Spang A."/>
            <person name="Saw J.H."/>
            <person name="Jorgensen S.L."/>
            <person name="Zaremba-Niedzwiedzka K."/>
            <person name="Martijn J."/>
            <person name="Lind A.E."/>
            <person name="van Eijk R."/>
            <person name="Schleper C."/>
            <person name="Guy L."/>
            <person name="Ettema T.J."/>
        </authorList>
    </citation>
    <scope>NUCLEOTIDE SEQUENCE</scope>
</reference>
<name>A0A0F9RBY7_9ZZZZ</name>